<dbReference type="AlphaFoldDB" id="A0A8J6LDD5"/>
<gene>
    <name evidence="1" type="ORF">GEV33_007053</name>
</gene>
<keyword evidence="2" id="KW-1185">Reference proteome</keyword>
<organism evidence="1 2">
    <name type="scientific">Tenebrio molitor</name>
    <name type="common">Yellow mealworm beetle</name>
    <dbReference type="NCBI Taxonomy" id="7067"/>
    <lineage>
        <taxon>Eukaryota</taxon>
        <taxon>Metazoa</taxon>
        <taxon>Ecdysozoa</taxon>
        <taxon>Arthropoda</taxon>
        <taxon>Hexapoda</taxon>
        <taxon>Insecta</taxon>
        <taxon>Pterygota</taxon>
        <taxon>Neoptera</taxon>
        <taxon>Endopterygota</taxon>
        <taxon>Coleoptera</taxon>
        <taxon>Polyphaga</taxon>
        <taxon>Cucujiformia</taxon>
        <taxon>Tenebrionidae</taxon>
        <taxon>Tenebrio</taxon>
    </lineage>
</organism>
<evidence type="ECO:0000313" key="2">
    <source>
        <dbReference type="Proteomes" id="UP000719412"/>
    </source>
</evidence>
<protein>
    <submittedName>
        <fullName evidence="1">Uncharacterized protein</fullName>
    </submittedName>
</protein>
<reference evidence="1" key="2">
    <citation type="submission" date="2021-08" db="EMBL/GenBank/DDBJ databases">
        <authorList>
            <person name="Eriksson T."/>
        </authorList>
    </citation>
    <scope>NUCLEOTIDE SEQUENCE</scope>
    <source>
        <strain evidence="1">Stoneville</strain>
        <tissue evidence="1">Whole head</tissue>
    </source>
</reference>
<comment type="caution">
    <text evidence="1">The sequence shown here is derived from an EMBL/GenBank/DDBJ whole genome shotgun (WGS) entry which is preliminary data.</text>
</comment>
<dbReference type="EMBL" id="JABDTM020022675">
    <property type="protein sequence ID" value="KAH0815738.1"/>
    <property type="molecule type" value="Genomic_DNA"/>
</dbReference>
<accession>A0A8J6LDD5</accession>
<reference evidence="1" key="1">
    <citation type="journal article" date="2020" name="J Insects Food Feed">
        <title>The yellow mealworm (Tenebrio molitor) genome: a resource for the emerging insects as food and feed industry.</title>
        <authorList>
            <person name="Eriksson T."/>
            <person name="Andere A."/>
            <person name="Kelstrup H."/>
            <person name="Emery V."/>
            <person name="Picard C."/>
        </authorList>
    </citation>
    <scope>NUCLEOTIDE SEQUENCE</scope>
    <source>
        <strain evidence="1">Stoneville</strain>
        <tissue evidence="1">Whole head</tissue>
    </source>
</reference>
<sequence length="100" mass="11505">MVHIPLVDVRKVLYSVRRLQECPLILERISLRVSGWGSRVKSVFYIGQRHAHIGLKPPVIRMLRNYEMPTCIFFVAAYRKSKNASNLLVNQGDPIQTSAR</sequence>
<proteinExistence type="predicted"/>
<dbReference type="Proteomes" id="UP000719412">
    <property type="component" value="Unassembled WGS sequence"/>
</dbReference>
<name>A0A8J6LDD5_TENMO</name>
<evidence type="ECO:0000313" key="1">
    <source>
        <dbReference type="EMBL" id="KAH0815738.1"/>
    </source>
</evidence>